<dbReference type="RefSeq" id="WP_273737493.1">
    <property type="nucleotide sequence ID" value="NZ_JAQIVI010000081.1"/>
</dbReference>
<name>A0ABD5SMW5_9EURY</name>
<keyword evidence="1 2" id="KW-0808">Transferase</keyword>
<dbReference type="GO" id="GO:0016740">
    <property type="term" value="F:transferase activity"/>
    <property type="evidence" value="ECO:0007669"/>
    <property type="project" value="UniProtKB-KW"/>
</dbReference>
<reference evidence="2 3" key="1">
    <citation type="journal article" date="2019" name="Int. J. Syst. Evol. Microbiol.">
        <title>The Global Catalogue of Microorganisms (GCM) 10K type strain sequencing project: providing services to taxonomists for standard genome sequencing and annotation.</title>
        <authorList>
            <consortium name="The Broad Institute Genomics Platform"/>
            <consortium name="The Broad Institute Genome Sequencing Center for Infectious Disease"/>
            <person name="Wu L."/>
            <person name="Ma J."/>
        </authorList>
    </citation>
    <scope>NUCLEOTIDE SEQUENCE [LARGE SCALE GENOMIC DNA]</scope>
    <source>
        <strain evidence="2 3">LMG 29247</strain>
    </source>
</reference>
<dbReference type="PANTHER" id="PTHR48207:SF3">
    <property type="entry name" value="SUCCINATE--HYDROXYMETHYLGLUTARATE COA-TRANSFERASE"/>
    <property type="match status" value="1"/>
</dbReference>
<sequence>MDLSDVTILDLSWLLPGPFATMLLGDMGAEVIKIEEPERGDYARWLGPVEVGESGYGPMFHSVNRNKKSVAMDLKSEEGTEAFLELASEADVVFEQFRPGVVDRLGIGYEDVRTVNEDIVYCSLSGYGQTGPYSDRVGHDPMYQAVGGILDGTRSRDGDVPAIPDYPVADMSGGLMAAFSVVSALLSRELGSGGEYLDVSLTESLVSLATGDGWRAFMSEQLPESERSIRRTHPCSGIYPTKDGRYISVSAPEEKFWKQLLAELDRLDLEEYQFASGEDKHYAMQELSNEFERRTLEEWESFLSDEAMAAPVNEFAEVFDHPQIEARNLVDEVELDDGTVFEQIGFPITTANDEDHAIRSPAPKFGEHTSDVLQRVLSPDDIEKLSEQDIIGLTD</sequence>
<dbReference type="EMBL" id="JBHSWV010000081">
    <property type="protein sequence ID" value="MFC6764425.1"/>
    <property type="molecule type" value="Genomic_DNA"/>
</dbReference>
<dbReference type="Proteomes" id="UP001596383">
    <property type="component" value="Unassembled WGS sequence"/>
</dbReference>
<dbReference type="InterPro" id="IPR023606">
    <property type="entry name" value="CoA-Trfase_III_dom_1_sf"/>
</dbReference>
<protein>
    <submittedName>
        <fullName evidence="2">CaiB/BaiF CoA transferase family protein</fullName>
    </submittedName>
</protein>
<dbReference type="InterPro" id="IPR050483">
    <property type="entry name" value="CoA-transferase_III_domain"/>
</dbReference>
<evidence type="ECO:0000313" key="2">
    <source>
        <dbReference type="EMBL" id="MFC6764425.1"/>
    </source>
</evidence>
<evidence type="ECO:0000256" key="1">
    <source>
        <dbReference type="ARBA" id="ARBA00022679"/>
    </source>
</evidence>
<comment type="caution">
    <text evidence="2">The sequence shown here is derived from an EMBL/GenBank/DDBJ whole genome shotgun (WGS) entry which is preliminary data.</text>
</comment>
<dbReference type="AlphaFoldDB" id="A0ABD5SMW5"/>
<dbReference type="InterPro" id="IPR003673">
    <property type="entry name" value="CoA-Trfase_fam_III"/>
</dbReference>
<dbReference type="Pfam" id="PF02515">
    <property type="entry name" value="CoA_transf_3"/>
    <property type="match status" value="1"/>
</dbReference>
<dbReference type="PANTHER" id="PTHR48207">
    <property type="entry name" value="SUCCINATE--HYDROXYMETHYLGLUTARATE COA-TRANSFERASE"/>
    <property type="match status" value="1"/>
</dbReference>
<proteinExistence type="predicted"/>
<dbReference type="InterPro" id="IPR044855">
    <property type="entry name" value="CoA-Trfase_III_dom3_sf"/>
</dbReference>
<accession>A0ABD5SMW5</accession>
<gene>
    <name evidence="2" type="ORF">ACFQE6_05070</name>
</gene>
<evidence type="ECO:0000313" key="3">
    <source>
        <dbReference type="Proteomes" id="UP001596383"/>
    </source>
</evidence>
<dbReference type="Gene3D" id="3.30.1540.10">
    <property type="entry name" value="formyl-coa transferase, domain 3"/>
    <property type="match status" value="1"/>
</dbReference>
<keyword evidence="3" id="KW-1185">Reference proteome</keyword>
<dbReference type="SUPFAM" id="SSF89796">
    <property type="entry name" value="CoA-transferase family III (CaiB/BaiF)"/>
    <property type="match status" value="1"/>
</dbReference>
<dbReference type="Gene3D" id="3.40.50.10540">
    <property type="entry name" value="Crotonobetainyl-coa:carnitine coa-transferase, domain 1"/>
    <property type="match status" value="1"/>
</dbReference>
<organism evidence="2 3">
    <name type="scientific">Natrinema soli</name>
    <dbReference type="NCBI Taxonomy" id="1930624"/>
    <lineage>
        <taxon>Archaea</taxon>
        <taxon>Methanobacteriati</taxon>
        <taxon>Methanobacteriota</taxon>
        <taxon>Stenosarchaea group</taxon>
        <taxon>Halobacteria</taxon>
        <taxon>Halobacteriales</taxon>
        <taxon>Natrialbaceae</taxon>
        <taxon>Natrinema</taxon>
    </lineage>
</organism>